<evidence type="ECO:0000313" key="1">
    <source>
        <dbReference type="Proteomes" id="UP000036681"/>
    </source>
</evidence>
<organism evidence="1 2">
    <name type="scientific">Ascaris lumbricoides</name>
    <name type="common">Giant roundworm</name>
    <dbReference type="NCBI Taxonomy" id="6252"/>
    <lineage>
        <taxon>Eukaryota</taxon>
        <taxon>Metazoa</taxon>
        <taxon>Ecdysozoa</taxon>
        <taxon>Nematoda</taxon>
        <taxon>Chromadorea</taxon>
        <taxon>Rhabditida</taxon>
        <taxon>Spirurina</taxon>
        <taxon>Ascaridomorpha</taxon>
        <taxon>Ascaridoidea</taxon>
        <taxon>Ascarididae</taxon>
        <taxon>Ascaris</taxon>
    </lineage>
</organism>
<evidence type="ECO:0000313" key="2">
    <source>
        <dbReference type="WBParaSite" id="ALUE_0001234601-mRNA-1"/>
    </source>
</evidence>
<dbReference type="AlphaFoldDB" id="A0A0M3I5T9"/>
<accession>A0A0M3I5T9</accession>
<keyword evidence="1" id="KW-1185">Reference proteome</keyword>
<name>A0A0M3I5T9_ASCLU</name>
<sequence>MEGRTVTGMGEERREDLICAKICTSLSIQMHVTFASWTVTPSLGFTKSLLSICTVCKFQVMVILMLGLERERHSQ</sequence>
<protein>
    <submittedName>
        <fullName evidence="2">Uncharacterized protein</fullName>
    </submittedName>
</protein>
<reference evidence="2" key="1">
    <citation type="submission" date="2017-02" db="UniProtKB">
        <authorList>
            <consortium name="WormBaseParasite"/>
        </authorList>
    </citation>
    <scope>IDENTIFICATION</scope>
</reference>
<proteinExistence type="predicted"/>
<dbReference type="Proteomes" id="UP000036681">
    <property type="component" value="Unplaced"/>
</dbReference>
<dbReference type="WBParaSite" id="ALUE_0001234601-mRNA-1">
    <property type="protein sequence ID" value="ALUE_0001234601-mRNA-1"/>
    <property type="gene ID" value="ALUE_0001234601"/>
</dbReference>